<evidence type="ECO:0000313" key="1">
    <source>
        <dbReference type="EMBL" id="KKK91835.1"/>
    </source>
</evidence>
<organism evidence="1">
    <name type="scientific">marine sediment metagenome</name>
    <dbReference type="NCBI Taxonomy" id="412755"/>
    <lineage>
        <taxon>unclassified sequences</taxon>
        <taxon>metagenomes</taxon>
        <taxon>ecological metagenomes</taxon>
    </lineage>
</organism>
<accession>A0A0F9A155</accession>
<dbReference type="EMBL" id="LAZR01048479">
    <property type="protein sequence ID" value="KKK91835.1"/>
    <property type="molecule type" value="Genomic_DNA"/>
</dbReference>
<dbReference type="AlphaFoldDB" id="A0A0F9A155"/>
<sequence length="95" mass="10881">MNGLSTINWMNKEACDNFDKRMMDELDKRVVARREKTLTFLKWKTIASVVLVESEEKYEPEDVDTLTLFFTDGTKIEISAVSECDNANLVLEEGA</sequence>
<name>A0A0F9A155_9ZZZZ</name>
<proteinExistence type="predicted"/>
<reference evidence="1" key="1">
    <citation type="journal article" date="2015" name="Nature">
        <title>Complex archaea that bridge the gap between prokaryotes and eukaryotes.</title>
        <authorList>
            <person name="Spang A."/>
            <person name="Saw J.H."/>
            <person name="Jorgensen S.L."/>
            <person name="Zaremba-Niedzwiedzka K."/>
            <person name="Martijn J."/>
            <person name="Lind A.E."/>
            <person name="van Eijk R."/>
            <person name="Schleper C."/>
            <person name="Guy L."/>
            <person name="Ettema T.J."/>
        </authorList>
    </citation>
    <scope>NUCLEOTIDE SEQUENCE</scope>
</reference>
<gene>
    <name evidence="1" type="ORF">LCGC14_2708970</name>
</gene>
<protein>
    <submittedName>
        <fullName evidence="1">Uncharacterized protein</fullName>
    </submittedName>
</protein>
<comment type="caution">
    <text evidence="1">The sequence shown here is derived from an EMBL/GenBank/DDBJ whole genome shotgun (WGS) entry which is preliminary data.</text>
</comment>